<dbReference type="Proteomes" id="UP000016931">
    <property type="component" value="Unassembled WGS sequence"/>
</dbReference>
<evidence type="ECO:0000256" key="1">
    <source>
        <dbReference type="SAM" id="MobiDB-lite"/>
    </source>
</evidence>
<feature type="compositionally biased region" description="Basic residues" evidence="1">
    <location>
        <begin position="7"/>
        <end position="16"/>
    </location>
</feature>
<reference evidence="2 3" key="1">
    <citation type="journal article" date="2012" name="PLoS Pathog.">
        <title>Diverse lifestyles and strategies of plant pathogenesis encoded in the genomes of eighteen Dothideomycetes fungi.</title>
        <authorList>
            <person name="Ohm R.A."/>
            <person name="Feau N."/>
            <person name="Henrissat B."/>
            <person name="Schoch C.L."/>
            <person name="Horwitz B.A."/>
            <person name="Barry K.W."/>
            <person name="Condon B.J."/>
            <person name="Copeland A.C."/>
            <person name="Dhillon B."/>
            <person name="Glaser F."/>
            <person name="Hesse C.N."/>
            <person name="Kosti I."/>
            <person name="LaButti K."/>
            <person name="Lindquist E.A."/>
            <person name="Lucas S."/>
            <person name="Salamov A.A."/>
            <person name="Bradshaw R.E."/>
            <person name="Ciuffetti L."/>
            <person name="Hamelin R.C."/>
            <person name="Kema G.H.J."/>
            <person name="Lawrence C."/>
            <person name="Scott J.A."/>
            <person name="Spatafora J.W."/>
            <person name="Turgeon B.G."/>
            <person name="de Wit P.J.G.M."/>
            <person name="Zhong S."/>
            <person name="Goodwin S.B."/>
            <person name="Grigoriev I.V."/>
        </authorList>
    </citation>
    <scope>NUCLEOTIDE SEQUENCE [LARGE SCALE GENOMIC DNA]</scope>
    <source>
        <strain evidence="2 3">SO2202</strain>
    </source>
</reference>
<organism evidence="2 3">
    <name type="scientific">Sphaerulina musiva (strain SO2202)</name>
    <name type="common">Poplar stem canker fungus</name>
    <name type="synonym">Septoria musiva</name>
    <dbReference type="NCBI Taxonomy" id="692275"/>
    <lineage>
        <taxon>Eukaryota</taxon>
        <taxon>Fungi</taxon>
        <taxon>Dikarya</taxon>
        <taxon>Ascomycota</taxon>
        <taxon>Pezizomycotina</taxon>
        <taxon>Dothideomycetes</taxon>
        <taxon>Dothideomycetidae</taxon>
        <taxon>Mycosphaerellales</taxon>
        <taxon>Mycosphaerellaceae</taxon>
        <taxon>Sphaerulina</taxon>
    </lineage>
</organism>
<dbReference type="HOGENOM" id="CLU_2559772_0_0_1"/>
<gene>
    <name evidence="2" type="ORF">SEPMUDRAFT_150832</name>
</gene>
<dbReference type="GeneID" id="27903563"/>
<protein>
    <submittedName>
        <fullName evidence="2">Uncharacterized protein</fullName>
    </submittedName>
</protein>
<feature type="region of interest" description="Disordered" evidence="1">
    <location>
        <begin position="1"/>
        <end position="20"/>
    </location>
</feature>
<dbReference type="RefSeq" id="XP_016758995.1">
    <property type="nucleotide sequence ID" value="XM_016906426.1"/>
</dbReference>
<proteinExistence type="predicted"/>
<accession>N1QJZ5</accession>
<dbReference type="AlphaFoldDB" id="N1QJZ5"/>
<name>N1QJZ5_SPHMS</name>
<dbReference type="EMBL" id="KB456267">
    <property type="protein sequence ID" value="EMF10874.1"/>
    <property type="molecule type" value="Genomic_DNA"/>
</dbReference>
<sequence>MTSCQPPRHRPPSRRVRLTESVPYKRSPADLTVALTVWCHSIAEHPKRTWRPTVLSILLCSSRITGLTLRHLHSNGGLGMLE</sequence>
<keyword evidence="3" id="KW-1185">Reference proteome</keyword>
<evidence type="ECO:0000313" key="3">
    <source>
        <dbReference type="Proteomes" id="UP000016931"/>
    </source>
</evidence>
<evidence type="ECO:0000313" key="2">
    <source>
        <dbReference type="EMBL" id="EMF10874.1"/>
    </source>
</evidence>